<evidence type="ECO:0000313" key="3">
    <source>
        <dbReference type="Proteomes" id="UP000177360"/>
    </source>
</evidence>
<evidence type="ECO:0000256" key="1">
    <source>
        <dbReference type="SAM" id="Phobius"/>
    </source>
</evidence>
<comment type="caution">
    <text evidence="2">The sequence shown here is derived from an EMBL/GenBank/DDBJ whole genome shotgun (WGS) entry which is preliminary data.</text>
</comment>
<keyword evidence="1" id="KW-1133">Transmembrane helix</keyword>
<reference evidence="2 3" key="1">
    <citation type="journal article" date="2016" name="Nat. Commun.">
        <title>Thousands of microbial genomes shed light on interconnected biogeochemical processes in an aquifer system.</title>
        <authorList>
            <person name="Anantharaman K."/>
            <person name="Brown C.T."/>
            <person name="Hug L.A."/>
            <person name="Sharon I."/>
            <person name="Castelle C.J."/>
            <person name="Probst A.J."/>
            <person name="Thomas B.C."/>
            <person name="Singh A."/>
            <person name="Wilkins M.J."/>
            <person name="Karaoz U."/>
            <person name="Brodie E.L."/>
            <person name="Williams K.H."/>
            <person name="Hubbard S.S."/>
            <person name="Banfield J.F."/>
        </authorList>
    </citation>
    <scope>NUCLEOTIDE SEQUENCE [LARGE SCALE GENOMIC DNA]</scope>
</reference>
<dbReference type="Proteomes" id="UP000177360">
    <property type="component" value="Unassembled WGS sequence"/>
</dbReference>
<sequence>MEFLIYFIAGVAQDFLSTLNWRYVAEKKILPSMIFSFLTVAVGMVVLYNIVKDLDPQKSILAIMIYCAGIAGGTFLAMKFKLGLKS</sequence>
<evidence type="ECO:0008006" key="4">
    <source>
        <dbReference type="Google" id="ProtNLM"/>
    </source>
</evidence>
<evidence type="ECO:0000313" key="2">
    <source>
        <dbReference type="EMBL" id="OGZ20362.1"/>
    </source>
</evidence>
<proteinExistence type="predicted"/>
<keyword evidence="1" id="KW-0472">Membrane</keyword>
<protein>
    <recommendedName>
        <fullName evidence="4">DUF5698 domain-containing protein</fullName>
    </recommendedName>
</protein>
<accession>A0A1G2E3X8</accession>
<gene>
    <name evidence="2" type="ORF">A2626_00925</name>
</gene>
<feature type="transmembrane region" description="Helical" evidence="1">
    <location>
        <begin position="29"/>
        <end position="48"/>
    </location>
</feature>
<name>A0A1G2E3X8_9BACT</name>
<feature type="transmembrane region" description="Helical" evidence="1">
    <location>
        <begin position="60"/>
        <end position="78"/>
    </location>
</feature>
<dbReference type="EMBL" id="MHLZ01000002">
    <property type="protein sequence ID" value="OGZ20362.1"/>
    <property type="molecule type" value="Genomic_DNA"/>
</dbReference>
<dbReference type="AlphaFoldDB" id="A0A1G2E3X8"/>
<organism evidence="2 3">
    <name type="scientific">Candidatus Nealsonbacteria bacterium RIFCSPHIGHO2_01_FULL_38_55</name>
    <dbReference type="NCBI Taxonomy" id="1801664"/>
    <lineage>
        <taxon>Bacteria</taxon>
        <taxon>Candidatus Nealsoniibacteriota</taxon>
    </lineage>
</organism>
<keyword evidence="1" id="KW-0812">Transmembrane</keyword>